<dbReference type="InterPro" id="IPR036097">
    <property type="entry name" value="HisK_dim/P_sf"/>
</dbReference>
<dbReference type="InterPro" id="IPR003660">
    <property type="entry name" value="HAMP_dom"/>
</dbReference>
<evidence type="ECO:0000256" key="10">
    <source>
        <dbReference type="ARBA" id="ARBA00023136"/>
    </source>
</evidence>
<keyword evidence="12" id="KW-0732">Signal</keyword>
<dbReference type="Gene3D" id="1.10.287.130">
    <property type="match status" value="1"/>
</dbReference>
<evidence type="ECO:0000256" key="3">
    <source>
        <dbReference type="ARBA" id="ARBA00012438"/>
    </source>
</evidence>
<dbReference type="InterPro" id="IPR004358">
    <property type="entry name" value="Sig_transdc_His_kin-like_C"/>
</dbReference>
<dbReference type="InterPro" id="IPR050428">
    <property type="entry name" value="TCS_sensor_his_kinase"/>
</dbReference>
<evidence type="ECO:0000256" key="8">
    <source>
        <dbReference type="ARBA" id="ARBA00022989"/>
    </source>
</evidence>
<feature type="chain" id="PRO_5029554328" description="histidine kinase" evidence="12">
    <location>
        <begin position="21"/>
        <end position="563"/>
    </location>
</feature>
<keyword evidence="4" id="KW-0597">Phosphoprotein</keyword>
<dbReference type="Proteomes" id="UP000466345">
    <property type="component" value="Unassembled WGS sequence"/>
</dbReference>
<evidence type="ECO:0000256" key="11">
    <source>
        <dbReference type="SAM" id="MobiDB-lite"/>
    </source>
</evidence>
<dbReference type="RefSeq" id="WP_323378783.1">
    <property type="nucleotide sequence ID" value="NZ_WEGJ01000043.1"/>
</dbReference>
<evidence type="ECO:0000256" key="7">
    <source>
        <dbReference type="ARBA" id="ARBA00022777"/>
    </source>
</evidence>
<feature type="compositionally biased region" description="Pro residues" evidence="11">
    <location>
        <begin position="539"/>
        <end position="563"/>
    </location>
</feature>
<reference evidence="15 16" key="1">
    <citation type="submission" date="2019-10" db="EMBL/GenBank/DDBJ databases">
        <title>Streptomyces smaragdinus sp. nov. and Streptomyces fabii sp. nov., isolated from the gut of fungus growing-termite Macrotermes natalensis.</title>
        <authorList>
            <person name="Schwitalla J."/>
            <person name="Benndorf R."/>
            <person name="Martin K."/>
            <person name="De Beer W."/>
            <person name="Kaster A.-K."/>
            <person name="Vollmers J."/>
            <person name="Poulsen M."/>
            <person name="Beemelmanns C."/>
        </authorList>
    </citation>
    <scope>NUCLEOTIDE SEQUENCE [LARGE SCALE GENOMIC DNA]</scope>
    <source>
        <strain evidence="15 16">RB5</strain>
    </source>
</reference>
<evidence type="ECO:0000256" key="9">
    <source>
        <dbReference type="ARBA" id="ARBA00023012"/>
    </source>
</evidence>
<dbReference type="InterPro" id="IPR003594">
    <property type="entry name" value="HATPase_dom"/>
</dbReference>
<keyword evidence="16" id="KW-1185">Reference proteome</keyword>
<gene>
    <name evidence="15" type="primary">sasA_13</name>
    <name evidence="15" type="ORF">SRB5_62450</name>
</gene>
<protein>
    <recommendedName>
        <fullName evidence="3">histidine kinase</fullName>
        <ecNumber evidence="3">2.7.13.3</ecNumber>
    </recommendedName>
</protein>
<keyword evidence="6" id="KW-0812">Transmembrane</keyword>
<comment type="catalytic activity">
    <reaction evidence="1">
        <text>ATP + protein L-histidine = ADP + protein N-phospho-L-histidine.</text>
        <dbReference type="EC" id="2.7.13.3"/>
    </reaction>
</comment>
<dbReference type="InterPro" id="IPR003661">
    <property type="entry name" value="HisK_dim/P_dom"/>
</dbReference>
<dbReference type="InterPro" id="IPR005467">
    <property type="entry name" value="His_kinase_dom"/>
</dbReference>
<dbReference type="SUPFAM" id="SSF158472">
    <property type="entry name" value="HAMP domain-like"/>
    <property type="match status" value="1"/>
</dbReference>
<evidence type="ECO:0000313" key="15">
    <source>
        <dbReference type="EMBL" id="MQY16053.1"/>
    </source>
</evidence>
<dbReference type="Pfam" id="PF00672">
    <property type="entry name" value="HAMP"/>
    <property type="match status" value="1"/>
</dbReference>
<feature type="domain" description="HAMP" evidence="14">
    <location>
        <begin position="264"/>
        <end position="316"/>
    </location>
</feature>
<comment type="caution">
    <text evidence="15">The sequence shown here is derived from an EMBL/GenBank/DDBJ whole genome shotgun (WGS) entry which is preliminary data.</text>
</comment>
<dbReference type="Pfam" id="PF02518">
    <property type="entry name" value="HATPase_c"/>
    <property type="match status" value="1"/>
</dbReference>
<feature type="domain" description="Histidine kinase" evidence="13">
    <location>
        <begin position="324"/>
        <end position="536"/>
    </location>
</feature>
<evidence type="ECO:0000256" key="6">
    <source>
        <dbReference type="ARBA" id="ARBA00022692"/>
    </source>
</evidence>
<dbReference type="SMART" id="SM00388">
    <property type="entry name" value="HisKA"/>
    <property type="match status" value="1"/>
</dbReference>
<dbReference type="SUPFAM" id="SSF55874">
    <property type="entry name" value="ATPase domain of HSP90 chaperone/DNA topoisomerase II/histidine kinase"/>
    <property type="match status" value="1"/>
</dbReference>
<comment type="subcellular location">
    <subcellularLocation>
        <location evidence="2">Cell membrane</location>
    </subcellularLocation>
</comment>
<feature type="signal peptide" evidence="12">
    <location>
        <begin position="1"/>
        <end position="20"/>
    </location>
</feature>
<dbReference type="GO" id="GO:0005886">
    <property type="term" value="C:plasma membrane"/>
    <property type="evidence" value="ECO:0007669"/>
    <property type="project" value="UniProtKB-SubCell"/>
</dbReference>
<evidence type="ECO:0000256" key="12">
    <source>
        <dbReference type="SAM" id="SignalP"/>
    </source>
</evidence>
<accession>A0A7K0CRT0</accession>
<dbReference type="FunFam" id="3.30.565.10:FF:000006">
    <property type="entry name" value="Sensor histidine kinase WalK"/>
    <property type="match status" value="1"/>
</dbReference>
<proteinExistence type="predicted"/>
<keyword evidence="8" id="KW-1133">Transmembrane helix</keyword>
<dbReference type="GO" id="GO:0000155">
    <property type="term" value="F:phosphorelay sensor kinase activity"/>
    <property type="evidence" value="ECO:0007669"/>
    <property type="project" value="InterPro"/>
</dbReference>
<evidence type="ECO:0000259" key="13">
    <source>
        <dbReference type="PROSITE" id="PS50109"/>
    </source>
</evidence>
<keyword evidence="9" id="KW-0902">Two-component regulatory system</keyword>
<dbReference type="EMBL" id="WEGJ01000043">
    <property type="protein sequence ID" value="MQY16053.1"/>
    <property type="molecule type" value="Genomic_DNA"/>
</dbReference>
<dbReference type="SMART" id="SM00387">
    <property type="entry name" value="HATPase_c"/>
    <property type="match status" value="1"/>
</dbReference>
<dbReference type="PROSITE" id="PS50109">
    <property type="entry name" value="HIS_KIN"/>
    <property type="match status" value="1"/>
</dbReference>
<dbReference type="CDD" id="cd06225">
    <property type="entry name" value="HAMP"/>
    <property type="match status" value="1"/>
</dbReference>
<dbReference type="Pfam" id="PF00512">
    <property type="entry name" value="HisKA"/>
    <property type="match status" value="1"/>
</dbReference>
<evidence type="ECO:0000256" key="5">
    <source>
        <dbReference type="ARBA" id="ARBA00022679"/>
    </source>
</evidence>
<dbReference type="Gene3D" id="3.30.565.10">
    <property type="entry name" value="Histidine kinase-like ATPase, C-terminal domain"/>
    <property type="match status" value="1"/>
</dbReference>
<dbReference type="EC" id="2.7.13.3" evidence="3"/>
<dbReference type="PRINTS" id="PR00344">
    <property type="entry name" value="BCTRLSENSOR"/>
</dbReference>
<evidence type="ECO:0000256" key="4">
    <source>
        <dbReference type="ARBA" id="ARBA00022553"/>
    </source>
</evidence>
<feature type="region of interest" description="Disordered" evidence="11">
    <location>
        <begin position="535"/>
        <end position="563"/>
    </location>
</feature>
<dbReference type="SUPFAM" id="SSF47384">
    <property type="entry name" value="Homodimeric domain of signal transducing histidine kinase"/>
    <property type="match status" value="1"/>
</dbReference>
<evidence type="ECO:0000256" key="2">
    <source>
        <dbReference type="ARBA" id="ARBA00004236"/>
    </source>
</evidence>
<dbReference type="InterPro" id="IPR036890">
    <property type="entry name" value="HATPase_C_sf"/>
</dbReference>
<dbReference type="AlphaFoldDB" id="A0A7K0CRT0"/>
<evidence type="ECO:0000259" key="14">
    <source>
        <dbReference type="PROSITE" id="PS50885"/>
    </source>
</evidence>
<dbReference type="CDD" id="cd00075">
    <property type="entry name" value="HATPase"/>
    <property type="match status" value="1"/>
</dbReference>
<name>A0A7K0CRT0_9ACTN</name>
<organism evidence="15 16">
    <name type="scientific">Streptomyces smaragdinus</name>
    <dbReference type="NCBI Taxonomy" id="2585196"/>
    <lineage>
        <taxon>Bacteria</taxon>
        <taxon>Bacillati</taxon>
        <taxon>Actinomycetota</taxon>
        <taxon>Actinomycetes</taxon>
        <taxon>Kitasatosporales</taxon>
        <taxon>Streptomycetaceae</taxon>
        <taxon>Streptomyces</taxon>
    </lineage>
</organism>
<dbReference type="PROSITE" id="PS50885">
    <property type="entry name" value="HAMP"/>
    <property type="match status" value="1"/>
</dbReference>
<dbReference type="SMART" id="SM00304">
    <property type="entry name" value="HAMP"/>
    <property type="match status" value="1"/>
</dbReference>
<keyword evidence="10" id="KW-0472">Membrane</keyword>
<evidence type="ECO:0000256" key="1">
    <source>
        <dbReference type="ARBA" id="ARBA00000085"/>
    </source>
</evidence>
<dbReference type="PANTHER" id="PTHR45436">
    <property type="entry name" value="SENSOR HISTIDINE KINASE YKOH"/>
    <property type="match status" value="1"/>
</dbReference>
<sequence>MSFRLRALALLTLVALAATAATAWLTLRQVNRQVRDSVTAGRQETARITGELRAYGWTHGTWAGVSPVIAALARDTGQRIRVATQDGVLLADSDALAGRTPRAVSTQPPLLVDPRPTLRLPAGMRPQSKPKLTSTALVGYRATATYAACLTANGARVTAAEGDFGMPVITSDAKIPGCARTPDTGTARIRADLDVLGPCATGPRPDDCLQRAFDDLVTGTAPPGLQITLGVRDEAPPTLAAAPTAAVAAGVALAAILGALGLSRAVLRPVRALTAAARDVGEGDLARRVPVSGRDEIAELGRAFNRMAGSVQSAEERQRRLTGDIAHELRTPLANLRGYLEALRDGVLEPTPELLDSLHGEAVQQQRIVDDLQDLALAEAGALTYHRADVPLDALLEGCRRAYAAQAAAAGVALEVSAGEPVRVHADAGRLRQVVGNLLTNALRHTGPGGTVTLRLTRDGARAVVEVADTGSGIAAEDLPYVFDRFWRADAARGRDTGGSGLGLSIARQIVVDHGGTIGVGSTTGTVFTVALPAVTDSPAPPSGPGGPPVPPDTGPPPRRSPA</sequence>
<evidence type="ECO:0000313" key="16">
    <source>
        <dbReference type="Proteomes" id="UP000466345"/>
    </source>
</evidence>
<dbReference type="CDD" id="cd00082">
    <property type="entry name" value="HisKA"/>
    <property type="match status" value="1"/>
</dbReference>
<dbReference type="Gene3D" id="6.10.340.10">
    <property type="match status" value="1"/>
</dbReference>
<keyword evidence="7 15" id="KW-0418">Kinase</keyword>
<keyword evidence="5 15" id="KW-0808">Transferase</keyword>
<dbReference type="PANTHER" id="PTHR45436:SF5">
    <property type="entry name" value="SENSOR HISTIDINE KINASE TRCS"/>
    <property type="match status" value="1"/>
</dbReference>